<dbReference type="EMBL" id="LAZR01050592">
    <property type="protein sequence ID" value="KKK87018.1"/>
    <property type="molecule type" value="Genomic_DNA"/>
</dbReference>
<gene>
    <name evidence="1" type="ORF">LCGC14_2757440</name>
</gene>
<name>A0A0F8Z021_9ZZZZ</name>
<organism evidence="1">
    <name type="scientific">marine sediment metagenome</name>
    <dbReference type="NCBI Taxonomy" id="412755"/>
    <lineage>
        <taxon>unclassified sequences</taxon>
        <taxon>metagenomes</taxon>
        <taxon>ecological metagenomes</taxon>
    </lineage>
</organism>
<comment type="caution">
    <text evidence="1">The sequence shown here is derived from an EMBL/GenBank/DDBJ whole genome shotgun (WGS) entry which is preliminary data.</text>
</comment>
<accession>A0A0F8Z021</accession>
<proteinExistence type="predicted"/>
<reference evidence="1" key="1">
    <citation type="journal article" date="2015" name="Nature">
        <title>Complex archaea that bridge the gap between prokaryotes and eukaryotes.</title>
        <authorList>
            <person name="Spang A."/>
            <person name="Saw J.H."/>
            <person name="Jorgensen S.L."/>
            <person name="Zaremba-Niedzwiedzka K."/>
            <person name="Martijn J."/>
            <person name="Lind A.E."/>
            <person name="van Eijk R."/>
            <person name="Schleper C."/>
            <person name="Guy L."/>
            <person name="Ettema T.J."/>
        </authorList>
    </citation>
    <scope>NUCLEOTIDE SEQUENCE</scope>
</reference>
<evidence type="ECO:0000313" key="1">
    <source>
        <dbReference type="EMBL" id="KKK87018.1"/>
    </source>
</evidence>
<protein>
    <submittedName>
        <fullName evidence="1">Uncharacterized protein</fullName>
    </submittedName>
</protein>
<dbReference type="AlphaFoldDB" id="A0A0F8Z021"/>
<sequence length="119" mass="13047">MTTPNVVELIEKLWETRVSGGKNSGGAFVNINNLKQLRELAKTAVLIPYGECKGKAYGEDSDSPGTIVFFPDKQQTLEEAAREITSHCGHTGDDDIHVHVDKDLYDNLKAALENETNSS</sequence>